<dbReference type="EMBL" id="FWXF01000004">
    <property type="protein sequence ID" value="SMC21006.1"/>
    <property type="molecule type" value="Genomic_DNA"/>
</dbReference>
<feature type="signal peptide" evidence="1">
    <location>
        <begin position="1"/>
        <end position="23"/>
    </location>
</feature>
<dbReference type="InterPro" id="IPR013424">
    <property type="entry name" value="Ice-binding_C"/>
</dbReference>
<feature type="chain" id="PRO_5013229820" evidence="1">
    <location>
        <begin position="24"/>
        <end position="300"/>
    </location>
</feature>
<organism evidence="3 4">
    <name type="scientific">Desulfacinum hydrothermale DSM 13146</name>
    <dbReference type="NCBI Taxonomy" id="1121390"/>
    <lineage>
        <taxon>Bacteria</taxon>
        <taxon>Pseudomonadati</taxon>
        <taxon>Thermodesulfobacteriota</taxon>
        <taxon>Syntrophobacteria</taxon>
        <taxon>Syntrophobacterales</taxon>
        <taxon>Syntrophobacteraceae</taxon>
        <taxon>Desulfacinum</taxon>
    </lineage>
</organism>
<evidence type="ECO:0000259" key="2">
    <source>
        <dbReference type="Pfam" id="PF07589"/>
    </source>
</evidence>
<name>A0A1W1XAP7_9BACT</name>
<gene>
    <name evidence="3" type="ORF">SAMN02746041_01085</name>
</gene>
<reference evidence="3 4" key="1">
    <citation type="submission" date="2017-04" db="EMBL/GenBank/DDBJ databases">
        <authorList>
            <person name="Afonso C.L."/>
            <person name="Miller P.J."/>
            <person name="Scott M.A."/>
            <person name="Spackman E."/>
            <person name="Goraichik I."/>
            <person name="Dimitrov K.M."/>
            <person name="Suarez D.L."/>
            <person name="Swayne D.E."/>
        </authorList>
    </citation>
    <scope>NUCLEOTIDE SEQUENCE [LARGE SCALE GENOMIC DNA]</scope>
    <source>
        <strain evidence="3 4">DSM 13146</strain>
    </source>
</reference>
<evidence type="ECO:0000313" key="3">
    <source>
        <dbReference type="EMBL" id="SMC21006.1"/>
    </source>
</evidence>
<dbReference type="RefSeq" id="WP_084056853.1">
    <property type="nucleotide sequence ID" value="NZ_FWXF01000004.1"/>
</dbReference>
<sequence length="300" mass="31336">MKKKLFVFLAAGLIVSVAAVAFAAPFMPPLGPLYIKFDNREQLSISNAIKSPSDASEGNWGVFIVSTIAVGDLTGDAENFDAFSPPIWTDQTTDGGQITGIFGGIQVKEVGVGPDYINSVGGELWLYWDEPGLASGATMETLGTALPSDRTDDFQFTGYTDGTLLARLTFVPGAVVPDPEVTITGNSIPSAPSFVGLADSYGNVADVDGDGLITSADGAWATLLNGDYFTTLLGPNTADIKFRNIYQGPLNGWNDGTEILGAQSSDPARAYAVPEPASLFLLGSGLAGLAGLVRRRKDAA</sequence>
<evidence type="ECO:0000313" key="4">
    <source>
        <dbReference type="Proteomes" id="UP000192783"/>
    </source>
</evidence>
<dbReference type="Proteomes" id="UP000192783">
    <property type="component" value="Unassembled WGS sequence"/>
</dbReference>
<protein>
    <submittedName>
        <fullName evidence="3">VPLPA-CTERM protein sorting domain-containing protein</fullName>
    </submittedName>
</protein>
<keyword evidence="4" id="KW-1185">Reference proteome</keyword>
<dbReference type="Pfam" id="PF07589">
    <property type="entry name" value="PEP-CTERM"/>
    <property type="match status" value="1"/>
</dbReference>
<proteinExistence type="predicted"/>
<evidence type="ECO:0000256" key="1">
    <source>
        <dbReference type="SAM" id="SignalP"/>
    </source>
</evidence>
<keyword evidence="1" id="KW-0732">Signal</keyword>
<feature type="domain" description="Ice-binding protein C-terminal" evidence="2">
    <location>
        <begin position="272"/>
        <end position="295"/>
    </location>
</feature>
<accession>A0A1W1XAP7</accession>
<dbReference type="NCBIfam" id="TIGR02595">
    <property type="entry name" value="PEP_CTERM"/>
    <property type="match status" value="1"/>
</dbReference>
<dbReference type="AlphaFoldDB" id="A0A1W1XAP7"/>